<accession>D9PXW8</accession>
<feature type="transmembrane region" description="Helical" evidence="1">
    <location>
        <begin position="209"/>
        <end position="227"/>
    </location>
</feature>
<protein>
    <submittedName>
        <fullName evidence="2">Uncharacterized protein</fullName>
    </submittedName>
</protein>
<evidence type="ECO:0000256" key="1">
    <source>
        <dbReference type="SAM" id="Phobius"/>
    </source>
</evidence>
<feature type="transmembrane region" description="Helical" evidence="1">
    <location>
        <begin position="172"/>
        <end position="197"/>
    </location>
</feature>
<dbReference type="PaxDb" id="79929-MTBMA_c14870"/>
<keyword evidence="1" id="KW-0812">Transmembrane</keyword>
<dbReference type="GeneID" id="9705196"/>
<dbReference type="STRING" id="79929.MTBMA_c14870"/>
<keyword evidence="3" id="KW-1185">Reference proteome</keyword>
<evidence type="ECO:0000313" key="2">
    <source>
        <dbReference type="EMBL" id="ADL59066.1"/>
    </source>
</evidence>
<feature type="transmembrane region" description="Helical" evidence="1">
    <location>
        <begin position="233"/>
        <end position="252"/>
    </location>
</feature>
<evidence type="ECO:0000313" key="3">
    <source>
        <dbReference type="Proteomes" id="UP000000345"/>
    </source>
</evidence>
<dbReference type="GeneID" id="41327378"/>
<dbReference type="AlphaFoldDB" id="D9PXW8"/>
<dbReference type="RefSeq" id="WP_013296277.1">
    <property type="nucleotide sequence ID" value="NC_014408.1"/>
</dbReference>
<name>D9PXW8_METTM</name>
<reference key="1">
    <citation type="submission" date="2009-08" db="EMBL/GenBank/DDBJ databases">
        <title>The genome sequence of Methanothermobacter marburgensis.</title>
        <authorList>
            <person name="Kaster A."/>
            <person name="Seedorf H."/>
            <person name="Goenrich M."/>
            <person name="Wiezer A."/>
            <person name="Liesegang H."/>
            <person name="Thauer R."/>
            <person name="Gottschalk G."/>
        </authorList>
    </citation>
    <scope>NUCLEOTIDE SEQUENCE</scope>
    <source>
        <strain>Marburg</strain>
    </source>
</reference>
<gene>
    <name evidence="2" type="ordered locus">MTBMA_c14870</name>
</gene>
<dbReference type="KEGG" id="mmg:MTBMA_c14870"/>
<dbReference type="EMBL" id="CP001710">
    <property type="protein sequence ID" value="ADL59066.1"/>
    <property type="molecule type" value="Genomic_DNA"/>
</dbReference>
<keyword evidence="1" id="KW-0472">Membrane</keyword>
<sequence length="286" mass="32162">MKRAIILIILLILIQGAYAHQPRLVSDDEVTVKNPEVSQAFYGELEGEPVYFRVDSGSPFRLYVNILVPLSPDAEAVSVDIIKDGKVIGTLDGNLSSWSPYFEEFGGDSYFKGPEFNRTVGAGTYYLRVSNQNNRGSYVLAIGEEESFPPDEALNAIFLLPILKSEVFGVPVLLNLLQFLGMAMGMGSFIVLLLLSWRGYLSENEHRDIRWILWAGILLIVTGWIPTHLRNPLNIMGNLINLSLILIVILTWRFDRGLPEHSKFRESVLLASWIILIILKASIVNW</sequence>
<keyword evidence="1" id="KW-1133">Transmembrane helix</keyword>
<dbReference type="OrthoDB" id="81547at2157"/>
<dbReference type="PATRIC" id="fig|79929.8.peg.1440"/>
<dbReference type="HOGENOM" id="CLU_084675_0_0_2"/>
<organism evidence="2 3">
    <name type="scientific">Methanothermobacter marburgensis (strain ATCC BAA-927 / DSM 2133 / JCM 14651 / NBRC 100331 / OCM 82 / Marburg)</name>
    <name type="common">Methanobacterium thermoautotrophicum</name>
    <dbReference type="NCBI Taxonomy" id="79929"/>
    <lineage>
        <taxon>Archaea</taxon>
        <taxon>Methanobacteriati</taxon>
        <taxon>Methanobacteriota</taxon>
        <taxon>Methanomada group</taxon>
        <taxon>Methanobacteria</taxon>
        <taxon>Methanobacteriales</taxon>
        <taxon>Methanobacteriaceae</taxon>
        <taxon>Methanothermobacter</taxon>
    </lineage>
</organism>
<reference evidence="2 3" key="2">
    <citation type="journal article" date="2010" name="J. Bacteriol.">
        <title>Complete genome sequence of Methanothermobacter marburgensis, a methanoarchaeon model organism.</title>
        <authorList>
            <person name="Liesegang H."/>
            <person name="Kaster A.K."/>
            <person name="Wiezer A."/>
            <person name="Goenrich M."/>
            <person name="Wollherr A."/>
            <person name="Seedorf H."/>
            <person name="Gottschalk G."/>
            <person name="Thauer R.K."/>
        </authorList>
    </citation>
    <scope>NUCLEOTIDE SEQUENCE [LARGE SCALE GENOMIC DNA]</scope>
    <source>
        <strain evidence="3">ATCC BAA-927 / DSM 2133 / JCM 14651 / NBRC 100331 / OCM 82 / Marburg</strain>
    </source>
</reference>
<proteinExistence type="predicted"/>
<feature type="transmembrane region" description="Helical" evidence="1">
    <location>
        <begin position="264"/>
        <end position="283"/>
    </location>
</feature>
<dbReference type="Proteomes" id="UP000000345">
    <property type="component" value="Chromosome"/>
</dbReference>